<proteinExistence type="predicted"/>
<reference evidence="2 3" key="1">
    <citation type="submission" date="2016-10" db="EMBL/GenBank/DDBJ databases">
        <authorList>
            <person name="de Groot N.N."/>
        </authorList>
    </citation>
    <scope>NUCLEOTIDE SEQUENCE [LARGE SCALE GENOMIC DNA]</scope>
    <source>
        <strain evidence="2 3">B25</strain>
    </source>
</reference>
<dbReference type="InterPro" id="IPR003382">
    <property type="entry name" value="Flavoprotein"/>
</dbReference>
<keyword evidence="2" id="KW-0436">Ligase</keyword>
<dbReference type="PANTHER" id="PTHR14359">
    <property type="entry name" value="HOMO-OLIGOMERIC FLAVIN CONTAINING CYS DECARBOXYLASE FAMILY"/>
    <property type="match status" value="1"/>
</dbReference>
<gene>
    <name evidence="2" type="ORF">SAMN04487977_10630</name>
</gene>
<dbReference type="PANTHER" id="PTHR14359:SF6">
    <property type="entry name" value="PHOSPHOPANTOTHENOYLCYSTEINE DECARBOXYLASE"/>
    <property type="match status" value="1"/>
</dbReference>
<accession>A0A1H9H377</accession>
<dbReference type="GO" id="GO:0010181">
    <property type="term" value="F:FMN binding"/>
    <property type="evidence" value="ECO:0007669"/>
    <property type="project" value="TreeGrafter"/>
</dbReference>
<feature type="domain" description="Flavoprotein" evidence="1">
    <location>
        <begin position="5"/>
        <end position="178"/>
    </location>
</feature>
<name>A0A1H9H377_9SPIR</name>
<dbReference type="Pfam" id="PF02441">
    <property type="entry name" value="Flavoprotein"/>
    <property type="match status" value="1"/>
</dbReference>
<dbReference type="GO" id="GO:0015937">
    <property type="term" value="P:coenzyme A biosynthetic process"/>
    <property type="evidence" value="ECO:0007669"/>
    <property type="project" value="TreeGrafter"/>
</dbReference>
<evidence type="ECO:0000259" key="1">
    <source>
        <dbReference type="Pfam" id="PF02441"/>
    </source>
</evidence>
<dbReference type="GO" id="GO:0071513">
    <property type="term" value="C:phosphopantothenoylcysteine decarboxylase complex"/>
    <property type="evidence" value="ECO:0007669"/>
    <property type="project" value="TreeGrafter"/>
</dbReference>
<evidence type="ECO:0000313" key="2">
    <source>
        <dbReference type="EMBL" id="SEQ56772.1"/>
    </source>
</evidence>
<dbReference type="Gene3D" id="3.40.50.1950">
    <property type="entry name" value="Flavin prenyltransferase-like"/>
    <property type="match status" value="1"/>
</dbReference>
<dbReference type="RefSeq" id="WP_074644018.1">
    <property type="nucleotide sequence ID" value="NZ_FOFU01000006.1"/>
</dbReference>
<dbReference type="InterPro" id="IPR036551">
    <property type="entry name" value="Flavin_trans-like"/>
</dbReference>
<keyword evidence="3" id="KW-1185">Reference proteome</keyword>
<evidence type="ECO:0000313" key="3">
    <source>
        <dbReference type="Proteomes" id="UP000182360"/>
    </source>
</evidence>
<dbReference type="AlphaFoldDB" id="A0A1H9H377"/>
<protein>
    <submittedName>
        <fullName evidence="2">Phosphopantothenoylcysteine decarboxylase / phosphopantothenate--cysteine ligase</fullName>
    </submittedName>
</protein>
<dbReference type="GO" id="GO:0016874">
    <property type="term" value="F:ligase activity"/>
    <property type="evidence" value="ECO:0007669"/>
    <property type="project" value="UniProtKB-KW"/>
</dbReference>
<dbReference type="OrthoDB" id="9802554at2"/>
<dbReference type="GO" id="GO:0004633">
    <property type="term" value="F:phosphopantothenoylcysteine decarboxylase activity"/>
    <property type="evidence" value="ECO:0007669"/>
    <property type="project" value="TreeGrafter"/>
</dbReference>
<dbReference type="PROSITE" id="PS51257">
    <property type="entry name" value="PROKAR_LIPOPROTEIN"/>
    <property type="match status" value="1"/>
</dbReference>
<organism evidence="2 3">
    <name type="scientific">Treponema bryantii</name>
    <dbReference type="NCBI Taxonomy" id="163"/>
    <lineage>
        <taxon>Bacteria</taxon>
        <taxon>Pseudomonadati</taxon>
        <taxon>Spirochaetota</taxon>
        <taxon>Spirochaetia</taxon>
        <taxon>Spirochaetales</taxon>
        <taxon>Treponemataceae</taxon>
        <taxon>Treponema</taxon>
    </lineage>
</organism>
<dbReference type="EMBL" id="FOFU01000006">
    <property type="protein sequence ID" value="SEQ56772.1"/>
    <property type="molecule type" value="Genomic_DNA"/>
</dbReference>
<dbReference type="Proteomes" id="UP000182360">
    <property type="component" value="Unassembled WGS sequence"/>
</dbReference>
<dbReference type="SUPFAM" id="SSF52507">
    <property type="entry name" value="Homo-oligomeric flavin-containing Cys decarboxylases, HFCD"/>
    <property type="match status" value="1"/>
</dbReference>
<sequence length="182" mass="19690">MLKDKKILLHVTGSIACYKACELANLLVKEGAEVQISLSDGALKFLQPAVFEGLTHKKALTQNMFACEPDCIPHITLAQKWADLIMIYPASANCISRLACGLSDDLFGAVFLANNFDKPVLLAPAMNSNMFAHPAVQENLKKLESWGTKILPTDEGRLACGSVGKGKLISPETAVEFIKESV</sequence>